<evidence type="ECO:0000313" key="5">
    <source>
        <dbReference type="Proteomes" id="UP000002709"/>
    </source>
</evidence>
<dbReference type="AlphaFoldDB" id="Q3B5W9"/>
<evidence type="ECO:0000256" key="1">
    <source>
        <dbReference type="PROSITE-ProRule" id="PRU00339"/>
    </source>
</evidence>
<dbReference type="SMART" id="SM00028">
    <property type="entry name" value="TPR"/>
    <property type="match status" value="5"/>
</dbReference>
<sequence length="512" mass="56265">MKSIIARAFLGACILTLPASLQARAEESVNTGGAPAVSLTDLGRMAEENIRKVESLIEERRKAERKAALDAEARRAFGRGVRLAESGDLDGSKKALKEALEITQSPEMRSYLEEQSRRRQEYSTAEGEALDKERRELAALQKERAAVVPAEGAKAEWLTDLSLSAATELKAAVQSRINLLNGEGETLFKADRLDESEARFREVLKLDPSNLKAREYLGSLVPVRRAGLQRIALAEEKAGEAFERGNKLYRSGDLLGTRAAWVEAINTTEIPATKMGMAARISRLDTEIAVLYSKVDGLNSEGSALFDDNRLEDAEAKFREVLTLDPTNAKAMEYMDVMIPRRRDLVAARDAVEKKAEAVYLEANRLYAAGDAAGAGAAWQNAMALTQDVALKAKITAKVRIAEERKRQDAEAFQARIAGLYADGVALYDVGRLEDAGGKFREVIALDATHWGARQYLDHKIPGRKVEEVRKSQVEQAAKAAMEQGNKLYAAGDFEGAQAAWNKALEITRQQR</sequence>
<reference evidence="5" key="1">
    <citation type="submission" date="2005-08" db="EMBL/GenBank/DDBJ databases">
        <title>Complete sequence of Pelodictyon luteolum DSM 273.</title>
        <authorList>
            <consortium name="US DOE Joint Genome Institute"/>
            <person name="Copeland A."/>
            <person name="Lucas S."/>
            <person name="Lapidus A."/>
            <person name="Barry K."/>
            <person name="Detter J.C."/>
            <person name="Glavina T."/>
            <person name="Hammon N."/>
            <person name="Israni S."/>
            <person name="Pitluck S."/>
            <person name="Bryant D."/>
            <person name="Schmutz J."/>
            <person name="Larimer F."/>
            <person name="Land M."/>
            <person name="Kyrpides N."/>
            <person name="Ivanova N."/>
            <person name="Richardson P."/>
        </authorList>
    </citation>
    <scope>NUCLEOTIDE SEQUENCE [LARGE SCALE GENOMIC DNA]</scope>
    <source>
        <strain evidence="5">DSM 273 / BCRC 81028 / 2530</strain>
    </source>
</reference>
<keyword evidence="3" id="KW-0732">Signal</keyword>
<dbReference type="InterPro" id="IPR011990">
    <property type="entry name" value="TPR-like_helical_dom_sf"/>
</dbReference>
<evidence type="ECO:0000256" key="2">
    <source>
        <dbReference type="SAM" id="MobiDB-lite"/>
    </source>
</evidence>
<dbReference type="Gene3D" id="1.25.40.10">
    <property type="entry name" value="Tetratricopeptide repeat domain"/>
    <property type="match status" value="3"/>
</dbReference>
<accession>Q3B5W9</accession>
<protein>
    <submittedName>
        <fullName evidence="4">TPR repeat</fullName>
    </submittedName>
</protein>
<dbReference type="EMBL" id="CP000096">
    <property type="protein sequence ID" value="ABB23262.1"/>
    <property type="molecule type" value="Genomic_DNA"/>
</dbReference>
<dbReference type="PROSITE" id="PS50005">
    <property type="entry name" value="TPR"/>
    <property type="match status" value="2"/>
</dbReference>
<dbReference type="HOGENOM" id="CLU_514680_0_0_10"/>
<feature type="chain" id="PRO_5004224183" evidence="3">
    <location>
        <begin position="26"/>
        <end position="512"/>
    </location>
</feature>
<dbReference type="SUPFAM" id="SSF48452">
    <property type="entry name" value="TPR-like"/>
    <property type="match status" value="1"/>
</dbReference>
<feature type="signal peptide" evidence="3">
    <location>
        <begin position="1"/>
        <end position="25"/>
    </location>
</feature>
<evidence type="ECO:0000313" key="4">
    <source>
        <dbReference type="EMBL" id="ABB23262.1"/>
    </source>
</evidence>
<proteinExistence type="predicted"/>
<dbReference type="InterPro" id="IPR019734">
    <property type="entry name" value="TPR_rpt"/>
</dbReference>
<feature type="region of interest" description="Disordered" evidence="2">
    <location>
        <begin position="106"/>
        <end position="130"/>
    </location>
</feature>
<keyword evidence="5" id="KW-1185">Reference proteome</keyword>
<dbReference type="Proteomes" id="UP000002709">
    <property type="component" value="Chromosome"/>
</dbReference>
<keyword evidence="1" id="KW-0802">TPR repeat</keyword>
<organism evidence="4 5">
    <name type="scientific">Chlorobium luteolum (strain DSM 273 / BCRC 81028 / 2530)</name>
    <name type="common">Pelodictyon luteolum</name>
    <dbReference type="NCBI Taxonomy" id="319225"/>
    <lineage>
        <taxon>Bacteria</taxon>
        <taxon>Pseudomonadati</taxon>
        <taxon>Chlorobiota</taxon>
        <taxon>Chlorobiia</taxon>
        <taxon>Chlorobiales</taxon>
        <taxon>Chlorobiaceae</taxon>
        <taxon>Chlorobium/Pelodictyon group</taxon>
        <taxon>Pelodictyon</taxon>
    </lineage>
</organism>
<dbReference type="RefSeq" id="WP_011357137.1">
    <property type="nucleotide sequence ID" value="NC_007512.1"/>
</dbReference>
<feature type="compositionally biased region" description="Basic and acidic residues" evidence="2">
    <location>
        <begin position="110"/>
        <end position="121"/>
    </location>
</feature>
<feature type="repeat" description="TPR" evidence="1">
    <location>
        <begin position="295"/>
        <end position="328"/>
    </location>
</feature>
<name>Q3B5W9_CHLL3</name>
<evidence type="ECO:0000256" key="3">
    <source>
        <dbReference type="SAM" id="SignalP"/>
    </source>
</evidence>
<feature type="repeat" description="TPR" evidence="1">
    <location>
        <begin position="177"/>
        <end position="210"/>
    </location>
</feature>
<dbReference type="KEGG" id="plt:Plut_0374"/>
<gene>
    <name evidence="4" type="ordered locus">Plut_0374</name>
</gene>